<evidence type="ECO:0000256" key="3">
    <source>
        <dbReference type="ARBA" id="ARBA00023125"/>
    </source>
</evidence>
<dbReference type="PANTHER" id="PTHR30055">
    <property type="entry name" value="HTH-TYPE TRANSCRIPTIONAL REGULATOR RUTR"/>
    <property type="match status" value="1"/>
</dbReference>
<dbReference type="InterPro" id="IPR036271">
    <property type="entry name" value="Tet_transcr_reg_TetR-rel_C_sf"/>
</dbReference>
<comment type="caution">
    <text evidence="7">The sequence shown here is derived from an EMBL/GenBank/DDBJ whole genome shotgun (WGS) entry which is preliminary data.</text>
</comment>
<evidence type="ECO:0000256" key="4">
    <source>
        <dbReference type="ARBA" id="ARBA00023163"/>
    </source>
</evidence>
<evidence type="ECO:0000313" key="8">
    <source>
        <dbReference type="Proteomes" id="UP001431784"/>
    </source>
</evidence>
<gene>
    <name evidence="7" type="ORF">PUT78_07095</name>
</gene>
<dbReference type="Pfam" id="PF00440">
    <property type="entry name" value="TetR_N"/>
    <property type="match status" value="1"/>
</dbReference>
<evidence type="ECO:0000259" key="6">
    <source>
        <dbReference type="Pfam" id="PF13977"/>
    </source>
</evidence>
<dbReference type="RefSeq" id="WP_274351541.1">
    <property type="nucleotide sequence ID" value="NZ_JAQZSM010000004.1"/>
</dbReference>
<accession>A0ABT5T902</accession>
<evidence type="ECO:0000259" key="5">
    <source>
        <dbReference type="Pfam" id="PF00440"/>
    </source>
</evidence>
<dbReference type="InterPro" id="IPR009057">
    <property type="entry name" value="Homeodomain-like_sf"/>
</dbReference>
<keyword evidence="3" id="KW-0238">DNA-binding</keyword>
<dbReference type="SUPFAM" id="SSF48498">
    <property type="entry name" value="Tetracyclin repressor-like, C-terminal domain"/>
    <property type="match status" value="1"/>
</dbReference>
<evidence type="ECO:0000313" key="7">
    <source>
        <dbReference type="EMBL" id="MDD7970861.1"/>
    </source>
</evidence>
<dbReference type="PANTHER" id="PTHR30055:SF228">
    <property type="entry name" value="TRANSCRIPTIONAL REGULATOR-RELATED"/>
    <property type="match status" value="1"/>
</dbReference>
<reference evidence="7" key="1">
    <citation type="submission" date="2023-02" db="EMBL/GenBank/DDBJ databases">
        <title>Description of Roseinatronobacter alkalisoli sp. nov., an alkaliphilic bacerium isolated from soda soil.</title>
        <authorList>
            <person name="Wei W."/>
        </authorList>
    </citation>
    <scope>NUCLEOTIDE SEQUENCE</scope>
    <source>
        <strain evidence="7">HJB301</strain>
    </source>
</reference>
<dbReference type="EMBL" id="JAQZSM010000004">
    <property type="protein sequence ID" value="MDD7970861.1"/>
    <property type="molecule type" value="Genomic_DNA"/>
</dbReference>
<evidence type="ECO:0000256" key="1">
    <source>
        <dbReference type="ARBA" id="ARBA00022491"/>
    </source>
</evidence>
<sequence>MPVSDKSAPSRREQLVEATIALVLEVGLRAVKTRDVTERAGVGTGLLNHYFRWPELRALAWARLFEEVTQSQFASSGDPREDLERYFTTAFTMDSRRYWHLWMEAAELAATDEPMKTVFAKMSVHSRGGLCDLLRAGCAKGIWNLENPEETAIRLSAMYDGLAGMLLSPAEEMHPEKAEAHLRRAFANECRGL</sequence>
<evidence type="ECO:0000256" key="2">
    <source>
        <dbReference type="ARBA" id="ARBA00023015"/>
    </source>
</evidence>
<keyword evidence="2" id="KW-0805">Transcription regulation</keyword>
<feature type="domain" description="BetI-type transcriptional repressor C-terminal" evidence="6">
    <location>
        <begin position="79"/>
        <end position="189"/>
    </location>
</feature>
<keyword evidence="8" id="KW-1185">Reference proteome</keyword>
<feature type="domain" description="HTH tetR-type" evidence="5">
    <location>
        <begin position="15"/>
        <end position="52"/>
    </location>
</feature>
<dbReference type="InterPro" id="IPR039538">
    <property type="entry name" value="BetI_C"/>
</dbReference>
<dbReference type="InterPro" id="IPR001647">
    <property type="entry name" value="HTH_TetR"/>
</dbReference>
<proteinExistence type="predicted"/>
<dbReference type="Gene3D" id="1.10.357.10">
    <property type="entry name" value="Tetracycline Repressor, domain 2"/>
    <property type="match status" value="1"/>
</dbReference>
<protein>
    <submittedName>
        <fullName evidence="7">TetR family transcriptional regulator C-terminal domain-containing protein</fullName>
    </submittedName>
</protein>
<dbReference type="SUPFAM" id="SSF46689">
    <property type="entry name" value="Homeodomain-like"/>
    <property type="match status" value="1"/>
</dbReference>
<dbReference type="InterPro" id="IPR050109">
    <property type="entry name" value="HTH-type_TetR-like_transc_reg"/>
</dbReference>
<dbReference type="Proteomes" id="UP001431784">
    <property type="component" value="Unassembled WGS sequence"/>
</dbReference>
<organism evidence="7 8">
    <name type="scientific">Roseinatronobacter alkalisoli</name>
    <dbReference type="NCBI Taxonomy" id="3028235"/>
    <lineage>
        <taxon>Bacteria</taxon>
        <taxon>Pseudomonadati</taxon>
        <taxon>Pseudomonadota</taxon>
        <taxon>Alphaproteobacteria</taxon>
        <taxon>Rhodobacterales</taxon>
        <taxon>Paracoccaceae</taxon>
        <taxon>Roseinatronobacter</taxon>
    </lineage>
</organism>
<dbReference type="Pfam" id="PF13977">
    <property type="entry name" value="TetR_C_6"/>
    <property type="match status" value="1"/>
</dbReference>
<keyword evidence="1" id="KW-0678">Repressor</keyword>
<name>A0ABT5T902_9RHOB</name>
<keyword evidence="4" id="KW-0804">Transcription</keyword>